<protein>
    <submittedName>
        <fullName evidence="1 2">Uncharacterized protein</fullName>
    </submittedName>
</protein>
<dbReference type="AlphaFoldDB" id="A0A0Q3NKF9"/>
<dbReference type="EMBL" id="CM000880">
    <property type="protein sequence ID" value="KQK17854.1"/>
    <property type="molecule type" value="Genomic_DNA"/>
</dbReference>
<keyword evidence="3" id="KW-1185">Reference proteome</keyword>
<reference evidence="2" key="3">
    <citation type="submission" date="2018-08" db="UniProtKB">
        <authorList>
            <consortium name="EnsemblPlants"/>
        </authorList>
    </citation>
    <scope>IDENTIFICATION</scope>
    <source>
        <strain evidence="2">cv. Bd21</strain>
    </source>
</reference>
<name>A0A0Q3NKF9_BRADI</name>
<evidence type="ECO:0000313" key="1">
    <source>
        <dbReference type="EMBL" id="KQK17854.1"/>
    </source>
</evidence>
<dbReference type="Gramene" id="KQK17854">
    <property type="protein sequence ID" value="KQK17854"/>
    <property type="gene ID" value="BRADI_1g37176v3"/>
</dbReference>
<sequence>MSSSSNQMEKDLFACKGLRTSRGTREDQSILEGRGSIYLSSCGSNYFKMRLSPPRMPPCSCPRKSINDSACSSFEP</sequence>
<reference evidence="1" key="2">
    <citation type="submission" date="2017-06" db="EMBL/GenBank/DDBJ databases">
        <title>WGS assembly of Brachypodium distachyon.</title>
        <authorList>
            <consortium name="The International Brachypodium Initiative"/>
            <person name="Lucas S."/>
            <person name="Harmon-Smith M."/>
            <person name="Lail K."/>
            <person name="Tice H."/>
            <person name="Grimwood J."/>
            <person name="Bruce D."/>
            <person name="Barry K."/>
            <person name="Shu S."/>
            <person name="Lindquist E."/>
            <person name="Wang M."/>
            <person name="Pitluck S."/>
            <person name="Vogel J.P."/>
            <person name="Garvin D.F."/>
            <person name="Mockler T.C."/>
            <person name="Schmutz J."/>
            <person name="Rokhsar D."/>
            <person name="Bevan M.W."/>
        </authorList>
    </citation>
    <scope>NUCLEOTIDE SEQUENCE</scope>
    <source>
        <strain evidence="1">Bd21</strain>
    </source>
</reference>
<evidence type="ECO:0000313" key="3">
    <source>
        <dbReference type="Proteomes" id="UP000008810"/>
    </source>
</evidence>
<reference evidence="1 2" key="1">
    <citation type="journal article" date="2010" name="Nature">
        <title>Genome sequencing and analysis of the model grass Brachypodium distachyon.</title>
        <authorList>
            <consortium name="International Brachypodium Initiative"/>
        </authorList>
    </citation>
    <scope>NUCLEOTIDE SEQUENCE [LARGE SCALE GENOMIC DNA]</scope>
    <source>
        <strain evidence="1 2">Bd21</strain>
    </source>
</reference>
<gene>
    <name evidence="1" type="ORF">BRADI_1g37176v3</name>
</gene>
<organism evidence="1">
    <name type="scientific">Brachypodium distachyon</name>
    <name type="common">Purple false brome</name>
    <name type="synonym">Trachynia distachya</name>
    <dbReference type="NCBI Taxonomy" id="15368"/>
    <lineage>
        <taxon>Eukaryota</taxon>
        <taxon>Viridiplantae</taxon>
        <taxon>Streptophyta</taxon>
        <taxon>Embryophyta</taxon>
        <taxon>Tracheophyta</taxon>
        <taxon>Spermatophyta</taxon>
        <taxon>Magnoliopsida</taxon>
        <taxon>Liliopsida</taxon>
        <taxon>Poales</taxon>
        <taxon>Poaceae</taxon>
        <taxon>BOP clade</taxon>
        <taxon>Pooideae</taxon>
        <taxon>Stipodae</taxon>
        <taxon>Brachypodieae</taxon>
        <taxon>Brachypodium</taxon>
    </lineage>
</organism>
<proteinExistence type="predicted"/>
<dbReference type="InParanoid" id="A0A0Q3NKF9"/>
<dbReference type="Proteomes" id="UP000008810">
    <property type="component" value="Chromosome 1"/>
</dbReference>
<accession>A0A0Q3NKF9</accession>
<dbReference type="EnsemblPlants" id="KQK17854">
    <property type="protein sequence ID" value="KQK17854"/>
    <property type="gene ID" value="BRADI_1g37176v3"/>
</dbReference>
<evidence type="ECO:0000313" key="2">
    <source>
        <dbReference type="EnsemblPlants" id="KQK17854"/>
    </source>
</evidence>